<organism evidence="2 3">
    <name type="scientific">Amycolatopsis balhimycina DSM 5908</name>
    <dbReference type="NCBI Taxonomy" id="1081091"/>
    <lineage>
        <taxon>Bacteria</taxon>
        <taxon>Bacillati</taxon>
        <taxon>Actinomycetota</taxon>
        <taxon>Actinomycetes</taxon>
        <taxon>Pseudonocardiales</taxon>
        <taxon>Pseudonocardiaceae</taxon>
        <taxon>Amycolatopsis</taxon>
    </lineage>
</organism>
<reference evidence="2 3" key="1">
    <citation type="submission" date="2018-05" db="EMBL/GenBank/DDBJ databases">
        <title>Evolution of GPA BGCs.</title>
        <authorList>
            <person name="Waglechner N."/>
            <person name="Wright G.D."/>
        </authorList>
    </citation>
    <scope>NUCLEOTIDE SEQUENCE [LARGE SCALE GENOMIC DNA]</scope>
    <source>
        <strain evidence="2 3">DSM 5908</strain>
    </source>
</reference>
<dbReference type="RefSeq" id="WP_020640528.1">
    <property type="nucleotide sequence ID" value="NZ_QHHU01000015.1"/>
</dbReference>
<protein>
    <recommendedName>
        <fullName evidence="4">Phospholipase C/D domain-containing protein</fullName>
    </recommendedName>
</protein>
<evidence type="ECO:0000256" key="1">
    <source>
        <dbReference type="SAM" id="MobiDB-lite"/>
    </source>
</evidence>
<feature type="region of interest" description="Disordered" evidence="1">
    <location>
        <begin position="791"/>
        <end position="852"/>
    </location>
</feature>
<feature type="compositionally biased region" description="Pro residues" evidence="1">
    <location>
        <begin position="843"/>
        <end position="852"/>
    </location>
</feature>
<dbReference type="OrthoDB" id="8451635at2"/>
<gene>
    <name evidence="2" type="ORF">DMA12_12690</name>
</gene>
<dbReference type="EMBL" id="QHHU01000015">
    <property type="protein sequence ID" value="RSM45732.1"/>
    <property type="molecule type" value="Genomic_DNA"/>
</dbReference>
<feature type="compositionally biased region" description="Basic and acidic residues" evidence="1">
    <location>
        <begin position="822"/>
        <end position="833"/>
    </location>
</feature>
<dbReference type="Proteomes" id="UP000286716">
    <property type="component" value="Unassembled WGS sequence"/>
</dbReference>
<proteinExistence type="predicted"/>
<accession>A0A428WRM0</accession>
<comment type="caution">
    <text evidence="2">The sequence shown here is derived from an EMBL/GenBank/DDBJ whole genome shotgun (WGS) entry which is preliminary data.</text>
</comment>
<evidence type="ECO:0000313" key="3">
    <source>
        <dbReference type="Proteomes" id="UP000286716"/>
    </source>
</evidence>
<dbReference type="AlphaFoldDB" id="A0A428WRM0"/>
<evidence type="ECO:0000313" key="2">
    <source>
        <dbReference type="EMBL" id="RSM45732.1"/>
    </source>
</evidence>
<feature type="region of interest" description="Disordered" evidence="1">
    <location>
        <begin position="388"/>
        <end position="416"/>
    </location>
</feature>
<name>A0A428WRM0_AMYBA</name>
<feature type="region of interest" description="Disordered" evidence="1">
    <location>
        <begin position="343"/>
        <end position="367"/>
    </location>
</feature>
<keyword evidence="3" id="KW-1185">Reference proteome</keyword>
<sequence length="852" mass="93361">MPGWYVHLEAAKQTAQRLRDGDIPPGFPLDLADSQALGETCHTWRNYLALGSLGPDLFYLLPDFANTTGCVIRQVIRWVVDVWAVLDAQFVAKWEKWIDPIQTNDAQLTGQLTGGLSNQLGAILDELSAAVTSAFEGLLARMGDWFGLLTSGVPQGYSNDAFYWSDMFHYRRTYQFPYTLFRQAEQARATATTDAERLDADARTAFAVGWMSHCATDVTGHPFTNAKAGGPYRDHWQRHHLVENHMDSENYSARNPGPCYGERGTSALHFYVAFRARHDQPYDMREDAPAYDYFAGFPAYDTSEGATPSAARRALFDLDSGELPEPLVTALLDAMAEVYPDGPKILTQDPQFSAADASGTPDGRPNSDAMNQMWTLVYAYLKATGSDGLSPRRPAPPSVFTDHSFPTPPGGGGYGVDDDPARGADVDDDDSFSLLDLVLAIFAWVVYLAQIIEWLVTVLPGLIVDVLTFPVREVLYWAVVVPAWNLYILARRALVMSGFLTPKPEEIDLGLTTLGSASGTYDVTAALDSPLGDGAATFRVTEPSGRETATSGFGLDPAYPRGIVRDQPTDVSAVDLPGMLGLTRPLRYAGDGIAVFKPTEWIAPWRYPLTGQAGKGVPQEGAPAHVGPFVAGDGSAVLLPGPQGSTAARNRLEDCKTPAETFAALDALLPDDLHLGGPVDYGLYLVGRMATDQSPEFRVPDFNLDSDRGYAWLCWDWARHHHGSAGEWACTPLLTATPQSNFSYRQPCTPPQFFHADTDNKHQLQPDGTTPLDSQWYDPRLDLKVHYLGRGVEQPPADDEDPCDMSGSPHEPFDGTGWRHRLPGEDRTDDLGLGRRGWTRPWHTPPEGPGRP</sequence>
<evidence type="ECO:0008006" key="4">
    <source>
        <dbReference type="Google" id="ProtNLM"/>
    </source>
</evidence>